<keyword evidence="1" id="KW-1133">Transmembrane helix</keyword>
<dbReference type="Proteomes" id="UP000664369">
    <property type="component" value="Unassembled WGS sequence"/>
</dbReference>
<feature type="domain" description="Aerotolerance regulator N-terminal" evidence="2">
    <location>
        <begin position="1"/>
        <end position="77"/>
    </location>
</feature>
<proteinExistence type="predicted"/>
<evidence type="ECO:0000313" key="4">
    <source>
        <dbReference type="Proteomes" id="UP000664369"/>
    </source>
</evidence>
<dbReference type="PANTHER" id="PTHR37464:SF1">
    <property type="entry name" value="BLL2463 PROTEIN"/>
    <property type="match status" value="1"/>
</dbReference>
<dbReference type="EMBL" id="JAGETZ010000003">
    <property type="protein sequence ID" value="MBO2008926.1"/>
    <property type="molecule type" value="Genomic_DNA"/>
</dbReference>
<keyword evidence="4" id="KW-1185">Reference proteome</keyword>
<comment type="caution">
    <text evidence="3">The sequence shown here is derived from an EMBL/GenBank/DDBJ whole genome shotgun (WGS) entry which is preliminary data.</text>
</comment>
<dbReference type="InterPro" id="IPR011933">
    <property type="entry name" value="Double_TM_dom"/>
</dbReference>
<accession>A0ABS3QCJ1</accession>
<feature type="transmembrane region" description="Helical" evidence="1">
    <location>
        <begin position="6"/>
        <end position="25"/>
    </location>
</feature>
<organism evidence="3 4">
    <name type="scientific">Hymenobacter negativus</name>
    <dbReference type="NCBI Taxonomy" id="2795026"/>
    <lineage>
        <taxon>Bacteria</taxon>
        <taxon>Pseudomonadati</taxon>
        <taxon>Bacteroidota</taxon>
        <taxon>Cytophagia</taxon>
        <taxon>Cytophagales</taxon>
        <taxon>Hymenobacteraceae</taxon>
        <taxon>Hymenobacter</taxon>
    </lineage>
</organism>
<gene>
    <name evidence="3" type="ORF">J4E00_07670</name>
</gene>
<sequence length="533" mass="58413">MLTLLNPTALLSLTGLLVPVAIHLWNRRPGREVAVGSLRWLAAGANRRLRNLKLEQLWLLLLRAALLAALAVAVTGPLWRQQLPASRGVVLLSPEVLRLPALDALRPAIDSLRRRGYALRWLREGFPRVSSRQWRAAGGADSVPAAGAAGFAWARVQQAVGVFPGQPLYVVTTAALRDFQGTHVPPSAVTWQLLPDTASSSWLQAAAIRGKRGDSLRLLVGRSKATQTTFRTATIGYRNEPHEQFRVANLPALRLDTLADNSRTTFALVPVKPGSGLRTPIDCGTPPQVIEIYASPAYARDAHYLEAALRAAATGLLNPPLLRRLATRPDHLQAYWTFWLSDEPLPKGERSSSSHIWREAAGPGVADTARLATTETQAAPITVFRRGTELPSDTREPGWVDGRGRPLLSRQTGVAGIFYQLHTHLDPAWSTLADAPQLPARLLRLLQPTPTDEGLYAVTELDRQLAQYDQRTLDPAQLTTSRQAQAAAPSRVLNQRITDLQPWLVLVAGLLLLLERLLARRRENQALTSSIVP</sequence>
<dbReference type="RefSeq" id="WP_208174558.1">
    <property type="nucleotide sequence ID" value="NZ_JAGETZ010000003.1"/>
</dbReference>
<feature type="transmembrane region" description="Helical" evidence="1">
    <location>
        <begin position="57"/>
        <end position="79"/>
    </location>
</feature>
<reference evidence="3 4" key="1">
    <citation type="submission" date="2021-03" db="EMBL/GenBank/DDBJ databases">
        <authorList>
            <person name="Kim M.K."/>
        </authorList>
    </citation>
    <scope>NUCLEOTIDE SEQUENCE [LARGE SCALE GENOMIC DNA]</scope>
    <source>
        <strain evidence="3 4">BT442</strain>
    </source>
</reference>
<evidence type="ECO:0000259" key="2">
    <source>
        <dbReference type="Pfam" id="PF07584"/>
    </source>
</evidence>
<dbReference type="InterPro" id="IPR024163">
    <property type="entry name" value="Aerotolerance_reg_N"/>
</dbReference>
<protein>
    <submittedName>
        <fullName evidence="3">BatA domain-containing protein</fullName>
    </submittedName>
</protein>
<dbReference type="PANTHER" id="PTHR37464">
    <property type="entry name" value="BLL2463 PROTEIN"/>
    <property type="match status" value="1"/>
</dbReference>
<keyword evidence="1" id="KW-0812">Transmembrane</keyword>
<evidence type="ECO:0000256" key="1">
    <source>
        <dbReference type="SAM" id="Phobius"/>
    </source>
</evidence>
<keyword evidence="1" id="KW-0472">Membrane</keyword>
<dbReference type="Pfam" id="PF07584">
    <property type="entry name" value="BatA"/>
    <property type="match status" value="1"/>
</dbReference>
<evidence type="ECO:0000313" key="3">
    <source>
        <dbReference type="EMBL" id="MBO2008926.1"/>
    </source>
</evidence>
<name>A0ABS3QCJ1_9BACT</name>
<dbReference type="NCBIfam" id="TIGR02226">
    <property type="entry name" value="two_anch"/>
    <property type="match status" value="1"/>
</dbReference>